<dbReference type="Pfam" id="PF03995">
    <property type="entry name" value="Inhibitor_I36"/>
    <property type="match status" value="1"/>
</dbReference>
<comment type="caution">
    <text evidence="2">The sequence shown here is derived from an EMBL/GenBank/DDBJ whole genome shotgun (WGS) entry which is preliminary data.</text>
</comment>
<sequence length="132" mass="14479">MNTIRITRAAAVAAAVAAVTLSSPATAQAAPTEQLPPGVIALNDGEPCPDRTFCLYRDYSWQGPAFGIAEGYDVNLNHFDMGDTVSSWYNRTEMTAVITDVETMNYVILDPGMWMEESVVTNDTADWVTWRP</sequence>
<feature type="chain" id="PRO_5022204425" evidence="1">
    <location>
        <begin position="30"/>
        <end position="132"/>
    </location>
</feature>
<keyword evidence="3" id="KW-1185">Reference proteome</keyword>
<dbReference type="Proteomes" id="UP000321617">
    <property type="component" value="Unassembled WGS sequence"/>
</dbReference>
<dbReference type="AlphaFoldDB" id="A0A562V514"/>
<dbReference type="OrthoDB" id="4257180at2"/>
<evidence type="ECO:0000313" key="3">
    <source>
        <dbReference type="Proteomes" id="UP000321617"/>
    </source>
</evidence>
<evidence type="ECO:0000313" key="2">
    <source>
        <dbReference type="EMBL" id="TWJ12981.1"/>
    </source>
</evidence>
<name>A0A562V514_9ACTN</name>
<reference evidence="2 3" key="1">
    <citation type="journal article" date="2013" name="Stand. Genomic Sci.">
        <title>Genomic Encyclopedia of Type Strains, Phase I: The one thousand microbial genomes (KMG-I) project.</title>
        <authorList>
            <person name="Kyrpides N.C."/>
            <person name="Woyke T."/>
            <person name="Eisen J.A."/>
            <person name="Garrity G."/>
            <person name="Lilburn T.G."/>
            <person name="Beck B.J."/>
            <person name="Whitman W.B."/>
            <person name="Hugenholtz P."/>
            <person name="Klenk H.P."/>
        </authorList>
    </citation>
    <scope>NUCLEOTIDE SEQUENCE [LARGE SCALE GENOMIC DNA]</scope>
    <source>
        <strain evidence="2 3">DSM 45044</strain>
    </source>
</reference>
<feature type="signal peptide" evidence="1">
    <location>
        <begin position="1"/>
        <end position="29"/>
    </location>
</feature>
<protein>
    <submittedName>
        <fullName evidence="2">Peptidase inhibitor family I36</fullName>
    </submittedName>
</protein>
<evidence type="ECO:0000256" key="1">
    <source>
        <dbReference type="SAM" id="SignalP"/>
    </source>
</evidence>
<proteinExistence type="predicted"/>
<dbReference type="EMBL" id="VLLL01000006">
    <property type="protein sequence ID" value="TWJ12981.1"/>
    <property type="molecule type" value="Genomic_DNA"/>
</dbReference>
<dbReference type="RefSeq" id="WP_147140519.1">
    <property type="nucleotide sequence ID" value="NZ_BAABIJ010000002.1"/>
</dbReference>
<keyword evidence="1" id="KW-0732">Signal</keyword>
<accession>A0A562V514</accession>
<gene>
    <name evidence="2" type="ORF">LX16_3748</name>
</gene>
<organism evidence="2 3">
    <name type="scientific">Stackebrandtia albiflava</name>
    <dbReference type="NCBI Taxonomy" id="406432"/>
    <lineage>
        <taxon>Bacteria</taxon>
        <taxon>Bacillati</taxon>
        <taxon>Actinomycetota</taxon>
        <taxon>Actinomycetes</taxon>
        <taxon>Glycomycetales</taxon>
        <taxon>Glycomycetaceae</taxon>
        <taxon>Stackebrandtia</taxon>
    </lineage>
</organism>